<protein>
    <submittedName>
        <fullName evidence="1">RNA polymerase subunit sigma-70</fullName>
    </submittedName>
</protein>
<sequence length="117" mass="13849">MITRLRQAGYSYKEISDALKISINTVKSFCRRNGLTGTSEKKKHICINCGAEINESKKFCSSKCRQDWWNSNLDKVNRKAYYNFTCYYCHKPFNAYGNKNRKYCSHECYIKDRFGHE</sequence>
<comment type="caution">
    <text evidence="1">The sequence shown here is derived from an EMBL/GenBank/DDBJ whole genome shotgun (WGS) entry which is preliminary data.</text>
</comment>
<keyword evidence="2" id="KW-1185">Reference proteome</keyword>
<evidence type="ECO:0000313" key="2">
    <source>
        <dbReference type="Proteomes" id="UP000187166"/>
    </source>
</evidence>
<gene>
    <name evidence="1" type="ORF">BIV18_06340</name>
</gene>
<dbReference type="AlphaFoldDB" id="A0A1U7M0H6"/>
<name>A0A1U7M0H6_9FIRM</name>
<accession>A0A1U7M0H6</accession>
<proteinExistence type="predicted"/>
<dbReference type="STRING" id="1465756.BIV18_06340"/>
<dbReference type="EMBL" id="MJIH01000001">
    <property type="protein sequence ID" value="OLR65159.1"/>
    <property type="molecule type" value="Genomic_DNA"/>
</dbReference>
<organism evidence="1 2">
    <name type="scientific">Peptoniphilus porci</name>
    <dbReference type="NCBI Taxonomy" id="2652280"/>
    <lineage>
        <taxon>Bacteria</taxon>
        <taxon>Bacillati</taxon>
        <taxon>Bacillota</taxon>
        <taxon>Tissierellia</taxon>
        <taxon>Tissierellales</taxon>
        <taxon>Peptoniphilaceae</taxon>
        <taxon>Peptoniphilus</taxon>
    </lineage>
</organism>
<dbReference type="Proteomes" id="UP000187166">
    <property type="component" value="Unassembled WGS sequence"/>
</dbReference>
<reference evidence="1 2" key="1">
    <citation type="journal article" date="2016" name="Appl. Environ. Microbiol.">
        <title>Function and Phylogeny of Bacterial Butyryl Coenzyme A:Acetate Transferases and Their Diversity in the Proximal Colon of Swine.</title>
        <authorList>
            <person name="Trachsel J."/>
            <person name="Bayles D.O."/>
            <person name="Looft T."/>
            <person name="Levine U.Y."/>
            <person name="Allen H.K."/>
        </authorList>
    </citation>
    <scope>NUCLEOTIDE SEQUENCE [LARGE SCALE GENOMIC DNA]</scope>
    <source>
        <strain evidence="1 2">35-6-1</strain>
    </source>
</reference>
<dbReference type="Gene3D" id="1.10.10.60">
    <property type="entry name" value="Homeodomain-like"/>
    <property type="match status" value="1"/>
</dbReference>
<evidence type="ECO:0000313" key="1">
    <source>
        <dbReference type="EMBL" id="OLR65159.1"/>
    </source>
</evidence>